<dbReference type="GO" id="GO:0005667">
    <property type="term" value="C:transcription regulator complex"/>
    <property type="evidence" value="ECO:0007669"/>
    <property type="project" value="TreeGrafter"/>
</dbReference>
<evidence type="ECO:0000256" key="7">
    <source>
        <dbReference type="ARBA" id="ARBA00031961"/>
    </source>
</evidence>
<comment type="subcellular location">
    <subcellularLocation>
        <location evidence="1">Nucleus</location>
    </subcellularLocation>
</comment>
<comment type="similarity">
    <text evidence="2">Belongs to the Mediator complex subunit 23 family.</text>
</comment>
<dbReference type="PANTHER" id="PTHR12691:SF10">
    <property type="entry name" value="MEDIATOR OF RNA POLYMERASE II TRANSCRIPTION SUBUNIT 23"/>
    <property type="match status" value="1"/>
</dbReference>
<dbReference type="GO" id="GO:0006357">
    <property type="term" value="P:regulation of transcription by RNA polymerase II"/>
    <property type="evidence" value="ECO:0007669"/>
    <property type="project" value="TreeGrafter"/>
</dbReference>
<dbReference type="GO" id="GO:0010628">
    <property type="term" value="P:positive regulation of gene expression"/>
    <property type="evidence" value="ECO:0007669"/>
    <property type="project" value="TreeGrafter"/>
</dbReference>
<dbReference type="GO" id="GO:0016592">
    <property type="term" value="C:mediator complex"/>
    <property type="evidence" value="ECO:0007669"/>
    <property type="project" value="TreeGrafter"/>
</dbReference>
<evidence type="ECO:0000256" key="8">
    <source>
        <dbReference type="SAM" id="Phobius"/>
    </source>
</evidence>
<reference evidence="9" key="1">
    <citation type="submission" date="2020-05" db="UniProtKB">
        <authorList>
            <consortium name="EnsemblMetazoa"/>
        </authorList>
    </citation>
    <scope>IDENTIFICATION</scope>
    <source>
        <strain evidence="9">Yale</strain>
    </source>
</reference>
<proteinExistence type="inferred from homology"/>
<keyword evidence="8" id="KW-0812">Transmembrane</keyword>
<dbReference type="InterPro" id="IPR021629">
    <property type="entry name" value="Mediator_Med23"/>
</dbReference>
<organism evidence="9 10">
    <name type="scientific">Glossina morsitans morsitans</name>
    <name type="common">Savannah tsetse fly</name>
    <dbReference type="NCBI Taxonomy" id="37546"/>
    <lineage>
        <taxon>Eukaryota</taxon>
        <taxon>Metazoa</taxon>
        <taxon>Ecdysozoa</taxon>
        <taxon>Arthropoda</taxon>
        <taxon>Hexapoda</taxon>
        <taxon>Insecta</taxon>
        <taxon>Pterygota</taxon>
        <taxon>Neoptera</taxon>
        <taxon>Endopterygota</taxon>
        <taxon>Diptera</taxon>
        <taxon>Brachycera</taxon>
        <taxon>Muscomorpha</taxon>
        <taxon>Hippoboscoidea</taxon>
        <taxon>Glossinidae</taxon>
        <taxon>Glossina</taxon>
    </lineage>
</organism>
<dbReference type="VEuPathDB" id="VectorBase:GMOY008745"/>
<dbReference type="AlphaFoldDB" id="A0A1B0G600"/>
<dbReference type="EnsemblMetazoa" id="GMOY008745-RA">
    <property type="protein sequence ID" value="GMOY008745-PA"/>
    <property type="gene ID" value="GMOY008745"/>
</dbReference>
<keyword evidence="10" id="KW-1185">Reference proteome</keyword>
<evidence type="ECO:0000256" key="4">
    <source>
        <dbReference type="ARBA" id="ARBA00023015"/>
    </source>
</evidence>
<dbReference type="STRING" id="37546.A0A1B0G600"/>
<keyword evidence="4" id="KW-0805">Transcription regulation</keyword>
<sequence>MHIILALYDKLSKLELRKRRDQLMWILLPFISGSIQKNSVSNFLPMFKLFDLLHPEQEPLKLPDCNNTSSLRQPFQQMAPICIWIHLMKKVRAENMNISRPLPTALKNHHEYAFLLYFYTCNYITLQFITFHIFLSFLQHLVMSNTIMSMNLGNDFRNI</sequence>
<keyword evidence="8" id="KW-0472">Membrane</keyword>
<evidence type="ECO:0000256" key="5">
    <source>
        <dbReference type="ARBA" id="ARBA00023163"/>
    </source>
</evidence>
<evidence type="ECO:0000313" key="10">
    <source>
        <dbReference type="Proteomes" id="UP000092444"/>
    </source>
</evidence>
<name>A0A1B0G600_GLOMM</name>
<dbReference type="Proteomes" id="UP000092444">
    <property type="component" value="Unassembled WGS sequence"/>
</dbReference>
<evidence type="ECO:0000256" key="1">
    <source>
        <dbReference type="ARBA" id="ARBA00004123"/>
    </source>
</evidence>
<keyword evidence="8" id="KW-1133">Transmembrane helix</keyword>
<evidence type="ECO:0000313" key="9">
    <source>
        <dbReference type="EnsemblMetazoa" id="GMOY008745-PA"/>
    </source>
</evidence>
<dbReference type="EMBL" id="CCAG010001710">
    <property type="status" value="NOT_ANNOTATED_CDS"/>
    <property type="molecule type" value="Genomic_DNA"/>
</dbReference>
<evidence type="ECO:0000256" key="6">
    <source>
        <dbReference type="ARBA" id="ARBA00023242"/>
    </source>
</evidence>
<evidence type="ECO:0000256" key="3">
    <source>
        <dbReference type="ARBA" id="ARBA00019696"/>
    </source>
</evidence>
<accession>A0A1B0G600</accession>
<feature type="transmembrane region" description="Helical" evidence="8">
    <location>
        <begin position="116"/>
        <end position="138"/>
    </location>
</feature>
<evidence type="ECO:0000256" key="2">
    <source>
        <dbReference type="ARBA" id="ARBA00010222"/>
    </source>
</evidence>
<protein>
    <recommendedName>
        <fullName evidence="3">Mediator of RNA polymerase II transcription subunit 23</fullName>
    </recommendedName>
    <alternativeName>
        <fullName evidence="7">Mediator complex subunit 23</fullName>
    </alternativeName>
</protein>
<keyword evidence="6" id="KW-0539">Nucleus</keyword>
<keyword evidence="5" id="KW-0804">Transcription</keyword>
<dbReference type="PANTHER" id="PTHR12691">
    <property type="entry name" value="MEDIATOR OF RNA POLYMERASE II TRANSCRIPTION SUBUNIT 23"/>
    <property type="match status" value="1"/>
</dbReference>
<dbReference type="Pfam" id="PF11573">
    <property type="entry name" value="Med23"/>
    <property type="match status" value="1"/>
</dbReference>